<keyword evidence="1" id="KW-0472">Membrane</keyword>
<accession>A0A1G8RTX8</accession>
<evidence type="ECO:0000313" key="2">
    <source>
        <dbReference type="EMBL" id="SDJ20524.1"/>
    </source>
</evidence>
<evidence type="ECO:0008006" key="4">
    <source>
        <dbReference type="Google" id="ProtNLM"/>
    </source>
</evidence>
<dbReference type="InterPro" id="IPR047784">
    <property type="entry name" value="TrgA"/>
</dbReference>
<name>A0A1G8RTX8_9RHOB</name>
<protein>
    <recommendedName>
        <fullName evidence="4">Tellurium resistance protein</fullName>
    </recommendedName>
</protein>
<dbReference type="STRING" id="490829.SAMN05421850_11011"/>
<proteinExistence type="predicted"/>
<keyword evidence="1" id="KW-1133">Transmembrane helix</keyword>
<reference evidence="2 3" key="1">
    <citation type="submission" date="2016-10" db="EMBL/GenBank/DDBJ databases">
        <authorList>
            <person name="de Groot N.N."/>
        </authorList>
    </citation>
    <scope>NUCLEOTIDE SEQUENCE [LARGE SCALE GENOMIC DNA]</scope>
    <source>
        <strain evidence="2 3">DSM 28010</strain>
    </source>
</reference>
<sequence length="147" mass="15893">MTYTAARVVAALFLALTGWLASDVVMAQMEELQNFGNFPYVNTALGAAVGWVVIGSRTGRGMSNAIGIGITAGVTLAFWGLFLQSAREMFKMANRRIYDGPFEALVGMFNIGIDYITEVMTVEVMSVLLIGGIVTGILAESASRRWR</sequence>
<dbReference type="RefSeq" id="WP_090029876.1">
    <property type="nucleotide sequence ID" value="NZ_FNEB01000010.1"/>
</dbReference>
<organism evidence="2 3">
    <name type="scientific">Lutimaribacter saemankumensis</name>
    <dbReference type="NCBI Taxonomy" id="490829"/>
    <lineage>
        <taxon>Bacteria</taxon>
        <taxon>Pseudomonadati</taxon>
        <taxon>Pseudomonadota</taxon>
        <taxon>Alphaproteobacteria</taxon>
        <taxon>Rhodobacterales</taxon>
        <taxon>Roseobacteraceae</taxon>
        <taxon>Lutimaribacter</taxon>
    </lineage>
</organism>
<keyword evidence="1" id="KW-0812">Transmembrane</keyword>
<evidence type="ECO:0000313" key="3">
    <source>
        <dbReference type="Proteomes" id="UP000199340"/>
    </source>
</evidence>
<feature type="transmembrane region" description="Helical" evidence="1">
    <location>
        <begin position="115"/>
        <end position="139"/>
    </location>
</feature>
<keyword evidence="3" id="KW-1185">Reference proteome</keyword>
<feature type="transmembrane region" description="Helical" evidence="1">
    <location>
        <begin position="37"/>
        <end position="54"/>
    </location>
</feature>
<feature type="transmembrane region" description="Helical" evidence="1">
    <location>
        <begin position="66"/>
        <end position="86"/>
    </location>
</feature>
<dbReference type="EMBL" id="FNEB01000010">
    <property type="protein sequence ID" value="SDJ20524.1"/>
    <property type="molecule type" value="Genomic_DNA"/>
</dbReference>
<dbReference type="Proteomes" id="UP000199340">
    <property type="component" value="Unassembled WGS sequence"/>
</dbReference>
<dbReference type="AlphaFoldDB" id="A0A1G8RTX8"/>
<evidence type="ECO:0000256" key="1">
    <source>
        <dbReference type="SAM" id="Phobius"/>
    </source>
</evidence>
<gene>
    <name evidence="2" type="ORF">SAMN05421850_11011</name>
</gene>
<dbReference type="NCBIfam" id="NF033773">
    <property type="entry name" value="tellur_TrgA"/>
    <property type="match status" value="1"/>
</dbReference>
<dbReference type="OrthoDB" id="7869508at2"/>